<keyword evidence="1" id="KW-1133">Transmembrane helix</keyword>
<dbReference type="PANTHER" id="PTHR40115">
    <property type="entry name" value="INNER MEMBRANE PROTEIN WITH PEPSY TM HELIX"/>
    <property type="match status" value="1"/>
</dbReference>
<evidence type="ECO:0008006" key="4">
    <source>
        <dbReference type="Google" id="ProtNLM"/>
    </source>
</evidence>
<organism evidence="2 3">
    <name type="scientific">Hyphomonas polymorpha PS728</name>
    <dbReference type="NCBI Taxonomy" id="1280954"/>
    <lineage>
        <taxon>Bacteria</taxon>
        <taxon>Pseudomonadati</taxon>
        <taxon>Pseudomonadota</taxon>
        <taxon>Alphaproteobacteria</taxon>
        <taxon>Hyphomonadales</taxon>
        <taxon>Hyphomonadaceae</taxon>
        <taxon>Hyphomonas</taxon>
    </lineage>
</organism>
<dbReference type="InterPro" id="IPR032307">
    <property type="entry name" value="PepSY_TM-like_2"/>
</dbReference>
<keyword evidence="1" id="KW-0812">Transmembrane</keyword>
<name>A0A062VG36_9PROT</name>
<gene>
    <name evidence="2" type="ORF">HPO_05517</name>
</gene>
<feature type="transmembrane region" description="Helical" evidence="1">
    <location>
        <begin position="173"/>
        <end position="196"/>
    </location>
</feature>
<dbReference type="Pfam" id="PF16357">
    <property type="entry name" value="PepSY_TM_like_2"/>
    <property type="match status" value="1"/>
</dbReference>
<dbReference type="STRING" id="1280954.HPO_05517"/>
<reference evidence="2 3" key="1">
    <citation type="journal article" date="2014" name="Antonie Van Leeuwenhoek">
        <title>Hyphomonas beringensis sp. nov. and Hyphomonas chukchiensis sp. nov., isolated from surface seawater of the Bering Sea and Chukchi Sea.</title>
        <authorList>
            <person name="Li C."/>
            <person name="Lai Q."/>
            <person name="Li G."/>
            <person name="Dong C."/>
            <person name="Wang J."/>
            <person name="Liao Y."/>
            <person name="Shao Z."/>
        </authorList>
    </citation>
    <scope>NUCLEOTIDE SEQUENCE [LARGE SCALE GENOMIC DNA]</scope>
    <source>
        <strain evidence="2 3">PS728</strain>
    </source>
</reference>
<evidence type="ECO:0000313" key="3">
    <source>
        <dbReference type="Proteomes" id="UP000027100"/>
    </source>
</evidence>
<dbReference type="EMBL" id="ARYM01000005">
    <property type="protein sequence ID" value="KCZ99369.1"/>
    <property type="molecule type" value="Genomic_DNA"/>
</dbReference>
<sequence length="228" mass="25160">MKQIIAAARSSSAWSKSPLRHLEKWSTYAFWKRQARTWHWMSGAICLIGMLLFALTGITLNHAHQIPAKPKVEEVEMVLSEAALAALLSEIDIADGATVPVEAAAEIRRQLGADLSGKKGEWTDVDVYISLPRPGGDAWLSIDRETGDVLYEVTSRGPISYLNDLHKGRSAGAIWSLFLDVFAVACIVFCMTGLWLLQIHSQRRGSTWPLVLGGLAIPVVILLFFLHI</sequence>
<evidence type="ECO:0000256" key="1">
    <source>
        <dbReference type="SAM" id="Phobius"/>
    </source>
</evidence>
<keyword evidence="1" id="KW-0472">Membrane</keyword>
<dbReference type="PANTHER" id="PTHR40115:SF1">
    <property type="entry name" value="INNER MEMBRANE PROTEIN WITH PEPSY TM HELIX"/>
    <property type="match status" value="1"/>
</dbReference>
<feature type="transmembrane region" description="Helical" evidence="1">
    <location>
        <begin position="37"/>
        <end position="60"/>
    </location>
</feature>
<proteinExistence type="predicted"/>
<accession>A0A062VG36</accession>
<dbReference type="eggNOG" id="COG3295">
    <property type="taxonomic scope" value="Bacteria"/>
</dbReference>
<feature type="transmembrane region" description="Helical" evidence="1">
    <location>
        <begin position="208"/>
        <end position="226"/>
    </location>
</feature>
<protein>
    <recommendedName>
        <fullName evidence="4">PepSY-associated TM helix domain-containing protein</fullName>
    </recommendedName>
</protein>
<evidence type="ECO:0000313" key="2">
    <source>
        <dbReference type="EMBL" id="KCZ99369.1"/>
    </source>
</evidence>
<keyword evidence="3" id="KW-1185">Reference proteome</keyword>
<comment type="caution">
    <text evidence="2">The sequence shown here is derived from an EMBL/GenBank/DDBJ whole genome shotgun (WGS) entry which is preliminary data.</text>
</comment>
<dbReference type="OrthoDB" id="27171at2"/>
<dbReference type="Proteomes" id="UP000027100">
    <property type="component" value="Unassembled WGS sequence"/>
</dbReference>
<dbReference type="AlphaFoldDB" id="A0A062VG36"/>
<dbReference type="PATRIC" id="fig|1280954.3.peg.1125"/>